<dbReference type="EMBL" id="GL385400">
    <property type="protein sequence ID" value="EJT71577.1"/>
    <property type="molecule type" value="Genomic_DNA"/>
</dbReference>
<evidence type="ECO:0000256" key="5">
    <source>
        <dbReference type="ARBA" id="ARBA00022598"/>
    </source>
</evidence>
<keyword evidence="4" id="KW-0554">One-carbon metabolism</keyword>
<reference evidence="13" key="2">
    <citation type="submission" date="2010-07" db="EMBL/GenBank/DDBJ databases">
        <authorList>
            <consortium name="The Broad Institute Genome Sequencing Platform"/>
            <consortium name="Broad Institute Genome Sequencing Center for Infectious Disease"/>
            <person name="Ma L.-J."/>
            <person name="Dead R."/>
            <person name="Young S."/>
            <person name="Zeng Q."/>
            <person name="Koehrsen M."/>
            <person name="Alvarado L."/>
            <person name="Berlin A."/>
            <person name="Chapman S.B."/>
            <person name="Chen Z."/>
            <person name="Freedman E."/>
            <person name="Gellesch M."/>
            <person name="Goldberg J."/>
            <person name="Griggs A."/>
            <person name="Gujja S."/>
            <person name="Heilman E.R."/>
            <person name="Heiman D."/>
            <person name="Hepburn T."/>
            <person name="Howarth C."/>
            <person name="Jen D."/>
            <person name="Larson L."/>
            <person name="Mehta T."/>
            <person name="Neiman D."/>
            <person name="Pearson M."/>
            <person name="Roberts A."/>
            <person name="Saif S."/>
            <person name="Shea T."/>
            <person name="Shenoy N."/>
            <person name="Sisk P."/>
            <person name="Stolte C."/>
            <person name="Sykes S."/>
            <person name="Walk T."/>
            <person name="White J."/>
            <person name="Yandava C."/>
            <person name="Haas B."/>
            <person name="Nusbaum C."/>
            <person name="Birren B."/>
        </authorList>
    </citation>
    <scope>NUCLEOTIDE SEQUENCE</scope>
    <source>
        <strain evidence="13">R3-111a-1</strain>
    </source>
</reference>
<dbReference type="RefSeq" id="XP_009226974.1">
    <property type="nucleotide sequence ID" value="XM_009228710.1"/>
</dbReference>
<dbReference type="Proteomes" id="UP000006039">
    <property type="component" value="Unassembled WGS sequence"/>
</dbReference>
<evidence type="ECO:0000256" key="1">
    <source>
        <dbReference type="ARBA" id="ARBA00005150"/>
    </source>
</evidence>
<dbReference type="HOGENOM" id="CLU_015869_0_1_1"/>
<evidence type="ECO:0000256" key="3">
    <source>
        <dbReference type="ARBA" id="ARBA00013025"/>
    </source>
</evidence>
<comment type="similarity">
    <text evidence="2">Belongs to the folylpolyglutamate synthase family.</text>
</comment>
<dbReference type="Gene3D" id="3.90.190.20">
    <property type="entry name" value="Mur ligase, C-terminal domain"/>
    <property type="match status" value="1"/>
</dbReference>
<comment type="pathway">
    <text evidence="1">Cofactor biosynthesis; tetrahydrofolylpolyglutamate biosynthesis.</text>
</comment>
<keyword evidence="5" id="KW-0436">Ligase</keyword>
<sequence length="522" mass="56825">MSGTYEEAIKLLTSRSKAFKKVATLPNGAPRDPIPNYVGMREWLAVLGHHEPSRPFDVIHVTGTKGKGGTCAWTDALLRSHFQSSHPQAAGRPKVGLYTSPHIVSERERIRIDFAPVSESLFARHFFHVWETVLRHVGHVDSMPGYLQLLALLSAYIFRVEGVAVAVYEVHAGGRFDSTNVWDTPVACGFNTIGLDHVGLLGQNVGEIAWNKAGIMKKGAKAFSVPQVPEAKEPLVHEAKALGCPLAFVDAQGPDGSSAIPPNAPDYRPELLLPEPRNNLSLAIHLANAYLGKRGTTLGQETILGAVQNFQWPGRFQVVEAPQGSKTRWYLDFAHNDISLPVALNWFHAEVSRFDKVNPLPPMDVPMAGEANKGLRGQPAEGQPPFCQAKRIRTLVFGHQSDRRETADMAKVILQHCREKGMVFDHIILAGHSRRVSGRQVFDYDEARKVLELWQGSAGWEPGVNITWCATAKEAMDTVERLAAGTAGDDEKSAGTGVHALIVGSSHLVSSAVAAMPSSPLG</sequence>
<gene>
    <name evidence="14" type="primary">20351291</name>
    <name evidence="13" type="ORF">GGTG_10833</name>
</gene>
<dbReference type="EC" id="6.3.2.17" evidence="3"/>
<keyword evidence="15" id="KW-1185">Reference proteome</keyword>
<dbReference type="InterPro" id="IPR001645">
    <property type="entry name" value="Folylpolyglutamate_synth"/>
</dbReference>
<comment type="catalytic activity">
    <reaction evidence="12">
        <text>(6S)-5,6,7,8-tetrahydrofolyl-(gamma-L-Glu)(n) + L-glutamate + ATP = (6S)-5,6,7,8-tetrahydrofolyl-(gamma-L-Glu)(n+1) + ADP + phosphate + H(+)</text>
        <dbReference type="Rhea" id="RHEA:10580"/>
        <dbReference type="Rhea" id="RHEA-COMP:14738"/>
        <dbReference type="Rhea" id="RHEA-COMP:14740"/>
        <dbReference type="ChEBI" id="CHEBI:15378"/>
        <dbReference type="ChEBI" id="CHEBI:29985"/>
        <dbReference type="ChEBI" id="CHEBI:30616"/>
        <dbReference type="ChEBI" id="CHEBI:43474"/>
        <dbReference type="ChEBI" id="CHEBI:141005"/>
        <dbReference type="ChEBI" id="CHEBI:456216"/>
        <dbReference type="EC" id="6.3.2.17"/>
    </reaction>
</comment>
<evidence type="ECO:0000256" key="12">
    <source>
        <dbReference type="ARBA" id="ARBA00047493"/>
    </source>
</evidence>
<dbReference type="SUPFAM" id="SSF53244">
    <property type="entry name" value="MurD-like peptide ligases, peptide-binding domain"/>
    <property type="match status" value="1"/>
</dbReference>
<reference evidence="13" key="3">
    <citation type="submission" date="2010-09" db="EMBL/GenBank/DDBJ databases">
        <title>Annotation of Gaeumannomyces graminis var. tritici R3-111a-1.</title>
        <authorList>
            <consortium name="The Broad Institute Genome Sequencing Platform"/>
            <person name="Ma L.-J."/>
            <person name="Dead R."/>
            <person name="Young S.K."/>
            <person name="Zeng Q."/>
            <person name="Gargeya S."/>
            <person name="Fitzgerald M."/>
            <person name="Haas B."/>
            <person name="Abouelleil A."/>
            <person name="Alvarado L."/>
            <person name="Arachchi H.M."/>
            <person name="Berlin A."/>
            <person name="Brown A."/>
            <person name="Chapman S.B."/>
            <person name="Chen Z."/>
            <person name="Dunbar C."/>
            <person name="Freedman E."/>
            <person name="Gearin G."/>
            <person name="Gellesch M."/>
            <person name="Goldberg J."/>
            <person name="Griggs A."/>
            <person name="Gujja S."/>
            <person name="Heiman D."/>
            <person name="Howarth C."/>
            <person name="Larson L."/>
            <person name="Lui A."/>
            <person name="MacDonald P.J.P."/>
            <person name="Mehta T."/>
            <person name="Montmayeur A."/>
            <person name="Murphy C."/>
            <person name="Neiman D."/>
            <person name="Pearson M."/>
            <person name="Priest M."/>
            <person name="Roberts A."/>
            <person name="Saif S."/>
            <person name="Shea T."/>
            <person name="Shenoy N."/>
            <person name="Sisk P."/>
            <person name="Stolte C."/>
            <person name="Sykes S."/>
            <person name="Yandava C."/>
            <person name="Wortman J."/>
            <person name="Nusbaum C."/>
            <person name="Birren B."/>
        </authorList>
    </citation>
    <scope>NUCLEOTIDE SEQUENCE</scope>
    <source>
        <strain evidence="13">R3-111a-1</strain>
    </source>
</reference>
<dbReference type="eggNOG" id="KOG2525">
    <property type="taxonomic scope" value="Eukaryota"/>
</dbReference>
<reference evidence="14" key="4">
    <citation type="journal article" date="2015" name="G3 (Bethesda)">
        <title>Genome sequences of three phytopathogenic species of the Magnaporthaceae family of fungi.</title>
        <authorList>
            <person name="Okagaki L.H."/>
            <person name="Nunes C.C."/>
            <person name="Sailsbery J."/>
            <person name="Clay B."/>
            <person name="Brown D."/>
            <person name="John T."/>
            <person name="Oh Y."/>
            <person name="Young N."/>
            <person name="Fitzgerald M."/>
            <person name="Haas B.J."/>
            <person name="Zeng Q."/>
            <person name="Young S."/>
            <person name="Adiconis X."/>
            <person name="Fan L."/>
            <person name="Levin J.Z."/>
            <person name="Mitchell T.K."/>
            <person name="Okubara P.A."/>
            <person name="Farman M.L."/>
            <person name="Kohn L.M."/>
            <person name="Birren B."/>
            <person name="Ma L.-J."/>
            <person name="Dean R.A."/>
        </authorList>
    </citation>
    <scope>NUCLEOTIDE SEQUENCE</scope>
    <source>
        <strain evidence="14">R3-111a-1</strain>
    </source>
</reference>
<dbReference type="GO" id="GO:0046872">
    <property type="term" value="F:metal ion binding"/>
    <property type="evidence" value="ECO:0007669"/>
    <property type="project" value="UniProtKB-KW"/>
</dbReference>
<accession>J3PBG0</accession>
<dbReference type="EnsemblFungi" id="EJT71577">
    <property type="protein sequence ID" value="EJT71577"/>
    <property type="gene ID" value="GGTG_10833"/>
</dbReference>
<evidence type="ECO:0000256" key="8">
    <source>
        <dbReference type="ARBA" id="ARBA00022840"/>
    </source>
</evidence>
<dbReference type="GO" id="GO:0005524">
    <property type="term" value="F:ATP binding"/>
    <property type="evidence" value="ECO:0007669"/>
    <property type="project" value="UniProtKB-KW"/>
</dbReference>
<dbReference type="PANTHER" id="PTHR11136">
    <property type="entry name" value="FOLYLPOLYGLUTAMATE SYNTHASE-RELATED"/>
    <property type="match status" value="1"/>
</dbReference>
<keyword evidence="8" id="KW-0067">ATP-binding</keyword>
<dbReference type="NCBIfam" id="TIGR01499">
    <property type="entry name" value="folC"/>
    <property type="match status" value="1"/>
</dbReference>
<dbReference type="GO" id="GO:0004326">
    <property type="term" value="F:tetrahydrofolylpolyglutamate synthase activity"/>
    <property type="evidence" value="ECO:0007669"/>
    <property type="project" value="UniProtKB-EC"/>
</dbReference>
<evidence type="ECO:0000256" key="6">
    <source>
        <dbReference type="ARBA" id="ARBA00022723"/>
    </source>
</evidence>
<dbReference type="SUPFAM" id="SSF53623">
    <property type="entry name" value="MurD-like peptide ligases, catalytic domain"/>
    <property type="match status" value="1"/>
</dbReference>
<dbReference type="UniPathway" id="UPA00850"/>
<reference evidence="14" key="5">
    <citation type="submission" date="2018-04" db="UniProtKB">
        <authorList>
            <consortium name="EnsemblFungi"/>
        </authorList>
    </citation>
    <scope>IDENTIFICATION</scope>
    <source>
        <strain evidence="14">R3-111a-1</strain>
    </source>
</reference>
<dbReference type="VEuPathDB" id="FungiDB:GGTG_10833"/>
<organism evidence="13">
    <name type="scientific">Gaeumannomyces tritici (strain R3-111a-1)</name>
    <name type="common">Wheat and barley take-all root rot fungus</name>
    <name type="synonym">Gaeumannomyces graminis var. tritici</name>
    <dbReference type="NCBI Taxonomy" id="644352"/>
    <lineage>
        <taxon>Eukaryota</taxon>
        <taxon>Fungi</taxon>
        <taxon>Dikarya</taxon>
        <taxon>Ascomycota</taxon>
        <taxon>Pezizomycotina</taxon>
        <taxon>Sordariomycetes</taxon>
        <taxon>Sordariomycetidae</taxon>
        <taxon>Magnaporthales</taxon>
        <taxon>Magnaporthaceae</taxon>
        <taxon>Gaeumannomyces</taxon>
    </lineage>
</organism>
<evidence type="ECO:0000313" key="13">
    <source>
        <dbReference type="EMBL" id="EJT71577.1"/>
    </source>
</evidence>
<dbReference type="GO" id="GO:0005739">
    <property type="term" value="C:mitochondrion"/>
    <property type="evidence" value="ECO:0007669"/>
    <property type="project" value="TreeGrafter"/>
</dbReference>
<dbReference type="Gene3D" id="3.40.1190.10">
    <property type="entry name" value="Mur-like, catalytic domain"/>
    <property type="match status" value="1"/>
</dbReference>
<dbReference type="GO" id="GO:0005829">
    <property type="term" value="C:cytosol"/>
    <property type="evidence" value="ECO:0007669"/>
    <property type="project" value="TreeGrafter"/>
</dbReference>
<dbReference type="GO" id="GO:0006730">
    <property type="term" value="P:one-carbon metabolic process"/>
    <property type="evidence" value="ECO:0007669"/>
    <property type="project" value="UniProtKB-KW"/>
</dbReference>
<dbReference type="STRING" id="644352.J3PBG0"/>
<evidence type="ECO:0000256" key="9">
    <source>
        <dbReference type="ARBA" id="ARBA00022842"/>
    </source>
</evidence>
<evidence type="ECO:0000256" key="7">
    <source>
        <dbReference type="ARBA" id="ARBA00022741"/>
    </source>
</evidence>
<name>J3PBG0_GAET3</name>
<evidence type="ECO:0000313" key="14">
    <source>
        <dbReference type="EnsemblFungi" id="EJT71577"/>
    </source>
</evidence>
<proteinExistence type="inferred from homology"/>
<dbReference type="OrthoDB" id="5212574at2759"/>
<evidence type="ECO:0000256" key="11">
    <source>
        <dbReference type="ARBA" id="ARBA00030876"/>
    </source>
</evidence>
<dbReference type="AlphaFoldDB" id="J3PBG0"/>
<dbReference type="GeneID" id="20351291"/>
<dbReference type="InterPro" id="IPR036565">
    <property type="entry name" value="Mur-like_cat_sf"/>
</dbReference>
<evidence type="ECO:0000256" key="10">
    <source>
        <dbReference type="ARBA" id="ARBA00030592"/>
    </source>
</evidence>
<dbReference type="PANTHER" id="PTHR11136:SF5">
    <property type="entry name" value="FOLYLPOLYGLUTAMATE SYNTHASE, MITOCHONDRIAL"/>
    <property type="match status" value="1"/>
</dbReference>
<dbReference type="InterPro" id="IPR036615">
    <property type="entry name" value="Mur_ligase_C_dom_sf"/>
</dbReference>
<keyword evidence="6" id="KW-0479">Metal-binding</keyword>
<evidence type="ECO:0000256" key="2">
    <source>
        <dbReference type="ARBA" id="ARBA00008276"/>
    </source>
</evidence>
<evidence type="ECO:0000256" key="4">
    <source>
        <dbReference type="ARBA" id="ARBA00022563"/>
    </source>
</evidence>
<keyword evidence="7" id="KW-0547">Nucleotide-binding</keyword>
<protein>
    <recommendedName>
        <fullName evidence="3">tetrahydrofolate synthase</fullName>
        <ecNumber evidence="3">6.3.2.17</ecNumber>
    </recommendedName>
    <alternativeName>
        <fullName evidence="11">Folylpoly-gamma-glutamate synthetase</fullName>
    </alternativeName>
    <alternativeName>
        <fullName evidence="10">Tetrahydrofolylpolyglutamate synthase</fullName>
    </alternativeName>
</protein>
<reference evidence="15" key="1">
    <citation type="submission" date="2010-07" db="EMBL/GenBank/DDBJ databases">
        <title>The genome sequence of Gaeumannomyces graminis var. tritici strain R3-111a-1.</title>
        <authorList>
            <consortium name="The Broad Institute Genome Sequencing Platform"/>
            <person name="Ma L.-J."/>
            <person name="Dead R."/>
            <person name="Young S."/>
            <person name="Zeng Q."/>
            <person name="Koehrsen M."/>
            <person name="Alvarado L."/>
            <person name="Berlin A."/>
            <person name="Chapman S.B."/>
            <person name="Chen Z."/>
            <person name="Freedman E."/>
            <person name="Gellesch M."/>
            <person name="Goldberg J."/>
            <person name="Griggs A."/>
            <person name="Gujja S."/>
            <person name="Heilman E.R."/>
            <person name="Heiman D."/>
            <person name="Hepburn T."/>
            <person name="Howarth C."/>
            <person name="Jen D."/>
            <person name="Larson L."/>
            <person name="Mehta T."/>
            <person name="Neiman D."/>
            <person name="Pearson M."/>
            <person name="Roberts A."/>
            <person name="Saif S."/>
            <person name="Shea T."/>
            <person name="Shenoy N."/>
            <person name="Sisk P."/>
            <person name="Stolte C."/>
            <person name="Sykes S."/>
            <person name="Walk T."/>
            <person name="White J."/>
            <person name="Yandava C."/>
            <person name="Haas B."/>
            <person name="Nusbaum C."/>
            <person name="Birren B."/>
        </authorList>
    </citation>
    <scope>NUCLEOTIDE SEQUENCE [LARGE SCALE GENOMIC DNA]</scope>
    <source>
        <strain evidence="15">R3-111a-1</strain>
    </source>
</reference>
<keyword evidence="9" id="KW-0460">Magnesium</keyword>
<evidence type="ECO:0000313" key="15">
    <source>
        <dbReference type="Proteomes" id="UP000006039"/>
    </source>
</evidence>